<reference evidence="1" key="2">
    <citation type="journal article" date="2015" name="Data Brief">
        <title>Shoot transcriptome of the giant reed, Arundo donax.</title>
        <authorList>
            <person name="Barrero R.A."/>
            <person name="Guerrero F.D."/>
            <person name="Moolhuijzen P."/>
            <person name="Goolsby J.A."/>
            <person name="Tidwell J."/>
            <person name="Bellgard S.E."/>
            <person name="Bellgard M.I."/>
        </authorList>
    </citation>
    <scope>NUCLEOTIDE SEQUENCE</scope>
    <source>
        <tissue evidence="1">Shoot tissue taken approximately 20 cm above the soil surface</tissue>
    </source>
</reference>
<organism evidence="1">
    <name type="scientific">Arundo donax</name>
    <name type="common">Giant reed</name>
    <name type="synonym">Donax arundinaceus</name>
    <dbReference type="NCBI Taxonomy" id="35708"/>
    <lineage>
        <taxon>Eukaryota</taxon>
        <taxon>Viridiplantae</taxon>
        <taxon>Streptophyta</taxon>
        <taxon>Embryophyta</taxon>
        <taxon>Tracheophyta</taxon>
        <taxon>Spermatophyta</taxon>
        <taxon>Magnoliopsida</taxon>
        <taxon>Liliopsida</taxon>
        <taxon>Poales</taxon>
        <taxon>Poaceae</taxon>
        <taxon>PACMAD clade</taxon>
        <taxon>Arundinoideae</taxon>
        <taxon>Arundineae</taxon>
        <taxon>Arundo</taxon>
    </lineage>
</organism>
<dbReference type="EMBL" id="GBRH01163625">
    <property type="protein sequence ID" value="JAE34271.1"/>
    <property type="molecule type" value="Transcribed_RNA"/>
</dbReference>
<proteinExistence type="predicted"/>
<reference evidence="1" key="1">
    <citation type="submission" date="2014-09" db="EMBL/GenBank/DDBJ databases">
        <authorList>
            <person name="Magalhaes I.L.F."/>
            <person name="Oliveira U."/>
            <person name="Santos F.R."/>
            <person name="Vidigal T.H.D.A."/>
            <person name="Brescovit A.D."/>
            <person name="Santos A.J."/>
        </authorList>
    </citation>
    <scope>NUCLEOTIDE SEQUENCE</scope>
    <source>
        <tissue evidence="1">Shoot tissue taken approximately 20 cm above the soil surface</tissue>
    </source>
</reference>
<evidence type="ECO:0000313" key="1">
    <source>
        <dbReference type="EMBL" id="JAE34271.1"/>
    </source>
</evidence>
<protein>
    <submittedName>
        <fullName evidence="1">Uncharacterized protein</fullName>
    </submittedName>
</protein>
<accession>A0A0A9HHC8</accession>
<dbReference type="AlphaFoldDB" id="A0A0A9HHC8"/>
<name>A0A0A9HHC8_ARUDO</name>
<sequence length="48" mass="5469">MILDFRLSSSLLIQVHFIYNLLQEIQLLRCAPATCSHMLYACLVGEIS</sequence>